<dbReference type="EMBL" id="SDGZ01000003">
    <property type="protein sequence ID" value="TYC51057.1"/>
    <property type="molecule type" value="Genomic_DNA"/>
</dbReference>
<keyword evidence="1" id="KW-0472">Membrane</keyword>
<proteinExistence type="predicted"/>
<keyword evidence="3" id="KW-1185">Reference proteome</keyword>
<organism evidence="2 3">
    <name type="scientific">Weissella muntiaci</name>
    <dbReference type="NCBI Taxonomy" id="2508881"/>
    <lineage>
        <taxon>Bacteria</taxon>
        <taxon>Bacillati</taxon>
        <taxon>Bacillota</taxon>
        <taxon>Bacilli</taxon>
        <taxon>Lactobacillales</taxon>
        <taxon>Lactobacillaceae</taxon>
        <taxon>Weissella</taxon>
    </lineage>
</organism>
<name>A0A6C2CAM5_9LACO</name>
<gene>
    <name evidence="2" type="ORF">ESZ50_00550</name>
</gene>
<keyword evidence="1" id="KW-1133">Transmembrane helix</keyword>
<keyword evidence="1" id="KW-0812">Transmembrane</keyword>
<evidence type="ECO:0000256" key="1">
    <source>
        <dbReference type="SAM" id="Phobius"/>
    </source>
</evidence>
<feature type="transmembrane region" description="Helical" evidence="1">
    <location>
        <begin position="48"/>
        <end position="70"/>
    </location>
</feature>
<evidence type="ECO:0000313" key="2">
    <source>
        <dbReference type="EMBL" id="TYC51057.1"/>
    </source>
</evidence>
<accession>A0A6C2CAM5</accession>
<feature type="transmembrane region" description="Helical" evidence="1">
    <location>
        <begin position="20"/>
        <end position="42"/>
    </location>
</feature>
<dbReference type="OrthoDB" id="2146118at2"/>
<sequence>MAQYITFSPGNNIWKKPARVMALSFERIGIAAGHGIFTYVIVNTAFSYQFSVLQLGFIITMIVAAIYAMLPAPSNPHATVLSEVTVRSFKSMFHPQLRGSIKVLPLERED</sequence>
<dbReference type="RefSeq" id="WP_148621643.1">
    <property type="nucleotide sequence ID" value="NZ_SDGZ01000003.1"/>
</dbReference>
<comment type="caution">
    <text evidence="2">The sequence shown here is derived from an EMBL/GenBank/DDBJ whole genome shotgun (WGS) entry which is preliminary data.</text>
</comment>
<dbReference type="Proteomes" id="UP000371977">
    <property type="component" value="Unassembled WGS sequence"/>
</dbReference>
<protein>
    <submittedName>
        <fullName evidence="2">Uncharacterized protein</fullName>
    </submittedName>
</protein>
<dbReference type="AlphaFoldDB" id="A0A6C2CAM5"/>
<reference evidence="2 3" key="1">
    <citation type="submission" date="2019-01" db="EMBL/GenBank/DDBJ databases">
        <title>Weissella sp. nov., a novel lactic acid bacterium isolated from animal feces.</title>
        <authorList>
            <person name="Wang L.-T."/>
        </authorList>
    </citation>
    <scope>NUCLEOTIDE SEQUENCE [LARGE SCALE GENOMIC DNA]</scope>
    <source>
        <strain evidence="2 3">8H-2</strain>
    </source>
</reference>
<evidence type="ECO:0000313" key="3">
    <source>
        <dbReference type="Proteomes" id="UP000371977"/>
    </source>
</evidence>